<accession>A0ABX0JKL9</accession>
<keyword evidence="3" id="KW-0378">Hydrolase</keyword>
<dbReference type="InterPro" id="IPR023302">
    <property type="entry name" value="Pept_S9A_N"/>
</dbReference>
<sequence length="721" mass="80559">MSGIPTPPVPHKETRRIEQLGRVRTDDYAWMKDDNWQAVLRDPALLREDIADYLRAENAYSGAVLAPTAALQAEIVAEMKGRMKEDESFPALPHGDWHYGVRYETGGQYPHYVRFREGHPDEPETLLNADERAKDLSYYAARSATHSPDHRLFAWAEDTQGSEIYTIRVRDLTTGEILPVEIGNCSGDFTFSPDSQHIFWTYRDENGRPVKIFRRALSGSGDMPAEDVLVYAEPDPGFFTGVSASRSGKWIVISTNDHDTSECWVIPGGDPTAAPVCVAPREKGLMYDLSHWDDRFVVRTNADGATDFRLMVVMDDALGDRAAWKDHVPHRPGHYVTGCICFADHLVWTERVNANTVIEIEDRAGVRHQLATDEEAYALSLDGAYEFATDELRYSYQSPTTPRQWYAYDMARRTRELLKEQDVPSGHDPAKYRTRRLLARAPDGEMVPITLLSHVDTPEGEPAPLLLYGYGSYGISIDPIFSTRNLSLVDRGWVYAIAHVRGGSEKGWNWFLGGRGETKTNTFTDFIACAEHLIDQGYTGAGRIVADGRSAGGMLMGAIANLRPDLFAGIVAVVPFVDVLNTMSDDTLPLTPPEWPEWGNPLTDTTAYDRIAGYSPYDRIEAKDYPAIFAIGGLTDPRVTYWEPAKWIAKLREYSTSDNPLLLRINMEAGHGGASGRFKSLDEAALIHAFAIWAEERARETQVGEKQAGETRAEVARETRG</sequence>
<feature type="region of interest" description="Disordered" evidence="5">
    <location>
        <begin position="701"/>
        <end position="721"/>
    </location>
</feature>
<evidence type="ECO:0000259" key="6">
    <source>
        <dbReference type="Pfam" id="PF00326"/>
    </source>
</evidence>
<evidence type="ECO:0000256" key="2">
    <source>
        <dbReference type="ARBA" id="ARBA00022670"/>
    </source>
</evidence>
<dbReference type="RefSeq" id="WP_173582464.1">
    <property type="nucleotide sequence ID" value="NZ_WOTB01000005.1"/>
</dbReference>
<dbReference type="PRINTS" id="PR00862">
    <property type="entry name" value="PROLIGOPTASE"/>
</dbReference>
<dbReference type="InterPro" id="IPR001375">
    <property type="entry name" value="Peptidase_S9_cat"/>
</dbReference>
<dbReference type="Pfam" id="PF02897">
    <property type="entry name" value="Peptidase_S9_N"/>
    <property type="match status" value="1"/>
</dbReference>
<evidence type="ECO:0000313" key="9">
    <source>
        <dbReference type="Proteomes" id="UP000635278"/>
    </source>
</evidence>
<proteinExistence type="inferred from homology"/>
<dbReference type="PANTHER" id="PTHR11757">
    <property type="entry name" value="PROTEASE FAMILY S9A OLIGOPEPTIDASE"/>
    <property type="match status" value="1"/>
</dbReference>
<evidence type="ECO:0000256" key="5">
    <source>
        <dbReference type="SAM" id="MobiDB-lite"/>
    </source>
</evidence>
<dbReference type="PANTHER" id="PTHR11757:SF19">
    <property type="entry name" value="PROLYL ENDOPEPTIDASE-LIKE"/>
    <property type="match status" value="1"/>
</dbReference>
<evidence type="ECO:0000256" key="1">
    <source>
        <dbReference type="ARBA" id="ARBA00005228"/>
    </source>
</evidence>
<dbReference type="InterPro" id="IPR029058">
    <property type="entry name" value="AB_hydrolase_fold"/>
</dbReference>
<comment type="caution">
    <text evidence="8">The sequence shown here is derived from an EMBL/GenBank/DDBJ whole genome shotgun (WGS) entry which is preliminary data.</text>
</comment>
<evidence type="ECO:0000256" key="4">
    <source>
        <dbReference type="ARBA" id="ARBA00022825"/>
    </source>
</evidence>
<evidence type="ECO:0000256" key="3">
    <source>
        <dbReference type="ARBA" id="ARBA00022801"/>
    </source>
</evidence>
<dbReference type="Gene3D" id="3.40.50.1820">
    <property type="entry name" value="alpha/beta hydrolase"/>
    <property type="match status" value="1"/>
</dbReference>
<dbReference type="Gene3D" id="2.130.10.120">
    <property type="entry name" value="Prolyl oligopeptidase, N-terminal domain"/>
    <property type="match status" value="1"/>
</dbReference>
<feature type="domain" description="Peptidase S9 prolyl oligopeptidase catalytic" evidence="6">
    <location>
        <begin position="481"/>
        <end position="691"/>
    </location>
</feature>
<protein>
    <submittedName>
        <fullName evidence="8">Prolyl oligopeptidase family serine peptidase</fullName>
    </submittedName>
</protein>
<feature type="domain" description="Peptidase S9A N-terminal" evidence="7">
    <location>
        <begin position="7"/>
        <end position="421"/>
    </location>
</feature>
<name>A0ABX0JKL9_9PROT</name>
<keyword evidence="9" id="KW-1185">Reference proteome</keyword>
<dbReference type="InterPro" id="IPR002470">
    <property type="entry name" value="Peptidase_S9A"/>
</dbReference>
<gene>
    <name evidence="8" type="ORF">GOB93_05390</name>
</gene>
<keyword evidence="2" id="KW-0645">Protease</keyword>
<organism evidence="8 9">
    <name type="scientific">Acetobacter musti</name>
    <dbReference type="NCBI Taxonomy" id="864732"/>
    <lineage>
        <taxon>Bacteria</taxon>
        <taxon>Pseudomonadati</taxon>
        <taxon>Pseudomonadota</taxon>
        <taxon>Alphaproteobacteria</taxon>
        <taxon>Acetobacterales</taxon>
        <taxon>Acetobacteraceae</taxon>
        <taxon>Acetobacter</taxon>
    </lineage>
</organism>
<dbReference type="SUPFAM" id="SSF53474">
    <property type="entry name" value="alpha/beta-Hydrolases"/>
    <property type="match status" value="1"/>
</dbReference>
<dbReference type="Proteomes" id="UP000635278">
    <property type="component" value="Unassembled WGS sequence"/>
</dbReference>
<comment type="similarity">
    <text evidence="1">Belongs to the peptidase S9A family.</text>
</comment>
<dbReference type="SUPFAM" id="SSF50993">
    <property type="entry name" value="Peptidase/esterase 'gauge' domain"/>
    <property type="match status" value="1"/>
</dbReference>
<dbReference type="Pfam" id="PF00326">
    <property type="entry name" value="Peptidase_S9"/>
    <property type="match status" value="1"/>
</dbReference>
<keyword evidence="4" id="KW-0720">Serine protease</keyword>
<reference evidence="8 9" key="1">
    <citation type="journal article" date="2020" name="Int. J. Syst. Evol. Microbiol.">
        <title>Novel acetic acid bacteria from cider fermentations: Acetobacter conturbans sp. nov. and Acetobacter fallax sp. nov.</title>
        <authorList>
            <person name="Sombolestani A.S."/>
            <person name="Cleenwerck I."/>
            <person name="Cnockaert M."/>
            <person name="Borremans W."/>
            <person name="Wieme A.D."/>
            <person name="De Vuyst L."/>
            <person name="Vandamme P."/>
        </authorList>
    </citation>
    <scope>NUCLEOTIDE SEQUENCE [LARGE SCALE GENOMIC DNA]</scope>
    <source>
        <strain evidence="8 9">LMG 30640</strain>
    </source>
</reference>
<dbReference type="InterPro" id="IPR051543">
    <property type="entry name" value="Serine_Peptidase_S9A"/>
</dbReference>
<evidence type="ECO:0000259" key="7">
    <source>
        <dbReference type="Pfam" id="PF02897"/>
    </source>
</evidence>
<dbReference type="EMBL" id="WOTB01000005">
    <property type="protein sequence ID" value="NHN84076.1"/>
    <property type="molecule type" value="Genomic_DNA"/>
</dbReference>
<evidence type="ECO:0000313" key="8">
    <source>
        <dbReference type="EMBL" id="NHN84076.1"/>
    </source>
</evidence>